<dbReference type="Proteomes" id="UP000221165">
    <property type="component" value="Unassembled WGS sequence"/>
</dbReference>
<dbReference type="Gene3D" id="3.30.70.270">
    <property type="match status" value="1"/>
</dbReference>
<dbReference type="EMBL" id="MIGC01002195">
    <property type="protein sequence ID" value="PHJ21514.1"/>
    <property type="molecule type" value="Genomic_DNA"/>
</dbReference>
<accession>A0A2C6L0E6</accession>
<dbReference type="VEuPathDB" id="ToxoDB:CSUI_004643"/>
<dbReference type="GeneID" id="94428039"/>
<organism evidence="2 3">
    <name type="scientific">Cystoisospora suis</name>
    <dbReference type="NCBI Taxonomy" id="483139"/>
    <lineage>
        <taxon>Eukaryota</taxon>
        <taxon>Sar</taxon>
        <taxon>Alveolata</taxon>
        <taxon>Apicomplexa</taxon>
        <taxon>Conoidasida</taxon>
        <taxon>Coccidia</taxon>
        <taxon>Eucoccidiorida</taxon>
        <taxon>Eimeriorina</taxon>
        <taxon>Sarcocystidae</taxon>
        <taxon>Cystoisospora</taxon>
    </lineage>
</organism>
<evidence type="ECO:0000313" key="2">
    <source>
        <dbReference type="EMBL" id="PHJ21514.1"/>
    </source>
</evidence>
<keyword evidence="3" id="KW-1185">Reference proteome</keyword>
<gene>
    <name evidence="2" type="ORF">CSUI_004643</name>
</gene>
<dbReference type="SUPFAM" id="SSF56672">
    <property type="entry name" value="DNA/RNA polymerases"/>
    <property type="match status" value="1"/>
</dbReference>
<dbReference type="InterPro" id="IPR043502">
    <property type="entry name" value="DNA/RNA_pol_sf"/>
</dbReference>
<dbReference type="Gene3D" id="3.10.10.10">
    <property type="entry name" value="HIV Type 1 Reverse Transcriptase, subunit A, domain 1"/>
    <property type="match status" value="1"/>
</dbReference>
<protein>
    <submittedName>
        <fullName evidence="2">Retrotransposon ty3-gypsy subclass</fullName>
    </submittedName>
</protein>
<sequence length="104" mass="11464">PPAQDSDGDLAARRDASELSTTAYEPKGTARSSAAHRGLPKQRINKTVGVTFRRTATASEEKGWKLADVFSKIDLRRGYHQIGIKGEDKPKTAFSTRLDFTKET</sequence>
<proteinExistence type="predicted"/>
<dbReference type="InterPro" id="IPR043128">
    <property type="entry name" value="Rev_trsase/Diguanyl_cyclase"/>
</dbReference>
<name>A0A2C6L0E6_9APIC</name>
<dbReference type="RefSeq" id="XP_067923196.1">
    <property type="nucleotide sequence ID" value="XM_068064828.1"/>
</dbReference>
<evidence type="ECO:0000256" key="1">
    <source>
        <dbReference type="SAM" id="MobiDB-lite"/>
    </source>
</evidence>
<comment type="caution">
    <text evidence="2">The sequence shown here is derived from an EMBL/GenBank/DDBJ whole genome shotgun (WGS) entry which is preliminary data.</text>
</comment>
<feature type="region of interest" description="Disordered" evidence="1">
    <location>
        <begin position="1"/>
        <end position="41"/>
    </location>
</feature>
<dbReference type="AlphaFoldDB" id="A0A2C6L0E6"/>
<dbReference type="OrthoDB" id="2431547at2759"/>
<evidence type="ECO:0000313" key="3">
    <source>
        <dbReference type="Proteomes" id="UP000221165"/>
    </source>
</evidence>
<feature type="non-terminal residue" evidence="2">
    <location>
        <position position="1"/>
    </location>
</feature>
<reference evidence="2 3" key="1">
    <citation type="journal article" date="2017" name="Int. J. Parasitol.">
        <title>The genome of the protozoan parasite Cystoisospora suis and a reverse vaccinology approach to identify vaccine candidates.</title>
        <authorList>
            <person name="Palmieri N."/>
            <person name="Shrestha A."/>
            <person name="Ruttkowski B."/>
            <person name="Beck T."/>
            <person name="Vogl C."/>
            <person name="Tomley F."/>
            <person name="Blake D.P."/>
            <person name="Joachim A."/>
        </authorList>
    </citation>
    <scope>NUCLEOTIDE SEQUENCE [LARGE SCALE GENOMIC DNA]</scope>
    <source>
        <strain evidence="2 3">Wien I</strain>
    </source>
</reference>